<proteinExistence type="predicted"/>
<dbReference type="PANTHER" id="PTHR11735">
    <property type="entry name" value="TRNA N6-ADENOSINE THREONYLCARBAMOYLTRANSFERASE"/>
    <property type="match status" value="1"/>
</dbReference>
<keyword evidence="3" id="KW-1185">Reference proteome</keyword>
<dbReference type="InterPro" id="IPR000905">
    <property type="entry name" value="Gcp-like_dom"/>
</dbReference>
<dbReference type="InterPro" id="IPR022496">
    <property type="entry name" value="T6A_TsaB"/>
</dbReference>
<dbReference type="EMBL" id="CP042909">
    <property type="protein sequence ID" value="QJA05340.1"/>
    <property type="molecule type" value="Genomic_DNA"/>
</dbReference>
<dbReference type="Proteomes" id="UP000501253">
    <property type="component" value="Chromosome"/>
</dbReference>
<dbReference type="Pfam" id="PF00814">
    <property type="entry name" value="TsaD"/>
    <property type="match status" value="1"/>
</dbReference>
<feature type="domain" description="Gcp-like" evidence="1">
    <location>
        <begin position="37"/>
        <end position="172"/>
    </location>
</feature>
<reference evidence="2 3" key="1">
    <citation type="submission" date="2019-08" db="EMBL/GenBank/DDBJ databases">
        <title>Complete genome sequence of Thermosulfurimonas marina SU872T, an anaerobic thermophilic chemolithoautotrophic bacterium isolated from a shallow marine hydrothermal vent.</title>
        <authorList>
            <person name="Allioux M."/>
            <person name="Jebbar M."/>
            <person name="Slobodkina G."/>
            <person name="Slobodkin A."/>
            <person name="Moalic Y."/>
            <person name="Frolova A."/>
            <person name="Shao Z."/>
            <person name="Alain K."/>
        </authorList>
    </citation>
    <scope>NUCLEOTIDE SEQUENCE [LARGE SCALE GENOMIC DNA]</scope>
    <source>
        <strain evidence="2 3">SU872</strain>
    </source>
</reference>
<evidence type="ECO:0000259" key="1">
    <source>
        <dbReference type="Pfam" id="PF00814"/>
    </source>
</evidence>
<dbReference type="Gene3D" id="3.30.420.40">
    <property type="match status" value="2"/>
</dbReference>
<dbReference type="KEGG" id="tmai:FVE67_00405"/>
<name>A0A6H1WQA0_9BACT</name>
<evidence type="ECO:0000313" key="2">
    <source>
        <dbReference type="EMBL" id="QJA05340.1"/>
    </source>
</evidence>
<dbReference type="SUPFAM" id="SSF53067">
    <property type="entry name" value="Actin-like ATPase domain"/>
    <property type="match status" value="2"/>
</dbReference>
<dbReference type="AlphaFoldDB" id="A0A6H1WQA0"/>
<gene>
    <name evidence="2" type="primary">tsaB</name>
    <name evidence="2" type="ORF">FVE67_00405</name>
</gene>
<dbReference type="GO" id="GO:0016740">
    <property type="term" value="F:transferase activity"/>
    <property type="evidence" value="ECO:0007669"/>
    <property type="project" value="UniProtKB-KW"/>
</dbReference>
<evidence type="ECO:0000313" key="3">
    <source>
        <dbReference type="Proteomes" id="UP000501253"/>
    </source>
</evidence>
<dbReference type="InterPro" id="IPR043129">
    <property type="entry name" value="ATPase_NBD"/>
</dbReference>
<dbReference type="CDD" id="cd24032">
    <property type="entry name" value="ASKHA_NBD_TsaB"/>
    <property type="match status" value="1"/>
</dbReference>
<organism evidence="2 3">
    <name type="scientific">Thermosulfurimonas marina</name>
    <dbReference type="NCBI Taxonomy" id="2047767"/>
    <lineage>
        <taxon>Bacteria</taxon>
        <taxon>Pseudomonadati</taxon>
        <taxon>Thermodesulfobacteriota</taxon>
        <taxon>Thermodesulfobacteria</taxon>
        <taxon>Thermodesulfobacteriales</taxon>
        <taxon>Thermodesulfobacteriaceae</taxon>
        <taxon>Thermosulfurimonas</taxon>
    </lineage>
</organism>
<dbReference type="GO" id="GO:0005829">
    <property type="term" value="C:cytosol"/>
    <property type="evidence" value="ECO:0007669"/>
    <property type="project" value="TreeGrafter"/>
</dbReference>
<protein>
    <submittedName>
        <fullName evidence="2">tRNA (Adenosine(37)-N6)-threonylcarbamoyltransferase complex dimerization subunit type 1 TsaB</fullName>
    </submittedName>
</protein>
<keyword evidence="2" id="KW-0808">Transferase</keyword>
<dbReference type="NCBIfam" id="TIGR03725">
    <property type="entry name" value="T6A_YeaZ"/>
    <property type="match status" value="1"/>
</dbReference>
<accession>A0A6H1WQA0</accession>
<sequence length="234" mass="25250">MGTQAPLILAFETSGETGGVALYQGRVLAEVTLSGALTYSRRLLPALDFLLGQLGLRLSQIEALAVAVGPGSFTGLRIGLATVKALALVLQRPVVGVETLAALAAQVPESPLPVCAVLDARRGELYAALYRMVDGYPQVFMRPRIISPERLCAEISGPTLFVGEGLRLFREELRRRLGERFREAPGHLREGRAAAVAYLAERRLLSGSTDDPATLLPFYLRPSEAERSRGLGRV</sequence>
<dbReference type="RefSeq" id="WP_168718706.1">
    <property type="nucleotide sequence ID" value="NZ_CP042909.1"/>
</dbReference>
<dbReference type="GO" id="GO:0002949">
    <property type="term" value="P:tRNA threonylcarbamoyladenosine modification"/>
    <property type="evidence" value="ECO:0007669"/>
    <property type="project" value="InterPro"/>
</dbReference>
<dbReference type="PANTHER" id="PTHR11735:SF11">
    <property type="entry name" value="TRNA THREONYLCARBAMOYLADENOSINE BIOSYNTHESIS PROTEIN TSAB"/>
    <property type="match status" value="1"/>
</dbReference>